<reference evidence="2 3" key="1">
    <citation type="submission" date="2015-01" db="EMBL/GenBank/DDBJ databases">
        <title>The Genome Sequence of Capronia semiimmersa CBS27337.</title>
        <authorList>
            <consortium name="The Broad Institute Genomics Platform"/>
            <person name="Cuomo C."/>
            <person name="de Hoog S."/>
            <person name="Gorbushina A."/>
            <person name="Stielow B."/>
            <person name="Teixiera M."/>
            <person name="Abouelleil A."/>
            <person name="Chapman S.B."/>
            <person name="Priest M."/>
            <person name="Young S.K."/>
            <person name="Wortman J."/>
            <person name="Nusbaum C."/>
            <person name="Birren B."/>
        </authorList>
    </citation>
    <scope>NUCLEOTIDE SEQUENCE [LARGE SCALE GENOMIC DNA]</scope>
    <source>
        <strain evidence="2 3">CBS 27337</strain>
    </source>
</reference>
<evidence type="ECO:0000313" key="3">
    <source>
        <dbReference type="Proteomes" id="UP000054266"/>
    </source>
</evidence>
<feature type="region of interest" description="Disordered" evidence="1">
    <location>
        <begin position="1"/>
        <end position="26"/>
    </location>
</feature>
<dbReference type="HOGENOM" id="CLU_2096578_0_0_1"/>
<dbReference type="EMBL" id="KN846960">
    <property type="protein sequence ID" value="KIW65258.1"/>
    <property type="molecule type" value="Genomic_DNA"/>
</dbReference>
<evidence type="ECO:0000256" key="1">
    <source>
        <dbReference type="SAM" id="MobiDB-lite"/>
    </source>
</evidence>
<protein>
    <submittedName>
        <fullName evidence="2">Uncharacterized protein</fullName>
    </submittedName>
</protein>
<gene>
    <name evidence="2" type="ORF">PV04_07531</name>
</gene>
<dbReference type="Proteomes" id="UP000054266">
    <property type="component" value="Unassembled WGS sequence"/>
</dbReference>
<dbReference type="AlphaFoldDB" id="A0A0D2FB62"/>
<sequence length="116" mass="12831">MIGTSATQTREKGIHGQKRPSGHERHTSVHFVDCSMIGMTGSGASILFRLVFESRAAWRLVCCAAWEGLVVRARSFRSLGVCGTRQRGGKDEDLRKQYLVTTVADVHAQKHVHPTL</sequence>
<accession>A0A0D2FB62</accession>
<proteinExistence type="predicted"/>
<keyword evidence="3" id="KW-1185">Reference proteome</keyword>
<name>A0A0D2FB62_9EURO</name>
<organism evidence="2 3">
    <name type="scientific">Phialophora macrospora</name>
    <dbReference type="NCBI Taxonomy" id="1851006"/>
    <lineage>
        <taxon>Eukaryota</taxon>
        <taxon>Fungi</taxon>
        <taxon>Dikarya</taxon>
        <taxon>Ascomycota</taxon>
        <taxon>Pezizomycotina</taxon>
        <taxon>Eurotiomycetes</taxon>
        <taxon>Chaetothyriomycetidae</taxon>
        <taxon>Chaetothyriales</taxon>
        <taxon>Herpotrichiellaceae</taxon>
        <taxon>Phialophora</taxon>
    </lineage>
</organism>
<evidence type="ECO:0000313" key="2">
    <source>
        <dbReference type="EMBL" id="KIW65258.1"/>
    </source>
</evidence>